<evidence type="ECO:0000256" key="1">
    <source>
        <dbReference type="SAM" id="MobiDB-lite"/>
    </source>
</evidence>
<feature type="compositionally biased region" description="Polar residues" evidence="1">
    <location>
        <begin position="9"/>
        <end position="21"/>
    </location>
</feature>
<feature type="region of interest" description="Disordered" evidence="1">
    <location>
        <begin position="1"/>
        <end position="33"/>
    </location>
</feature>
<protein>
    <submittedName>
        <fullName evidence="2">Chromosomal protein D1-like</fullName>
    </submittedName>
</protein>
<feature type="compositionally biased region" description="Basic residues" evidence="1">
    <location>
        <begin position="22"/>
        <end position="32"/>
    </location>
</feature>
<feature type="compositionally biased region" description="Polar residues" evidence="1">
    <location>
        <begin position="355"/>
        <end position="365"/>
    </location>
</feature>
<feature type="region of interest" description="Disordered" evidence="1">
    <location>
        <begin position="66"/>
        <end position="365"/>
    </location>
</feature>
<sequence length="410" mass="43487">MEAELKGGSDNSLANGSSNSAKRGRGRPKGSVKKVVVSVTEVPHNARAPKRIDFFCPETVLKTKVKKRGRPKKIRVLGRPRKIPLTPEEEGERILRLSRQKKRKLSKPLGRPGIHPLVSNPAQKKGRGRPRKYEALSRASPLKSTAPGTPQKRGRPQGSFKNNLGSPVGSSPAKSPIGGTGRRRGRPPGSGRKITATPASNGSPRKRGRPPGSGNKLKITTPVAGGTPGKRGRPPGSGLKIKLAARVSDGVPRKRGRPPGSGNKLKITKQDINSTPRKRGRPSVSGNATTPSSSNAVSTPSGQTRKRGRPSKTGLAQASLESNAEEEDAEVNDASTPKRPRSAFTSSEGEEAETVVQSEDPNASENEVVMIVGDSELKDQVEEVQEVLLTGSESNSKKSARGAGKTPKKK</sequence>
<dbReference type="Proteomes" id="UP000752171">
    <property type="component" value="Unassembled WGS sequence"/>
</dbReference>
<feature type="compositionally biased region" description="Basic residues" evidence="1">
    <location>
        <begin position="66"/>
        <end position="82"/>
    </location>
</feature>
<feature type="compositionally biased region" description="Polar residues" evidence="1">
    <location>
        <begin position="159"/>
        <end position="173"/>
    </location>
</feature>
<dbReference type="GO" id="GO:0003677">
    <property type="term" value="F:DNA binding"/>
    <property type="evidence" value="ECO:0007669"/>
    <property type="project" value="InterPro"/>
</dbReference>
<dbReference type="EMBL" id="JAICCE010000003">
    <property type="protein sequence ID" value="KAG9279422.1"/>
    <property type="molecule type" value="Genomic_DNA"/>
</dbReference>
<comment type="caution">
    <text evidence="2">The sequence shown here is derived from an EMBL/GenBank/DDBJ whole genome shotgun (WGS) entry which is preliminary data.</text>
</comment>
<proteinExistence type="predicted"/>
<feature type="compositionally biased region" description="Polar residues" evidence="1">
    <location>
        <begin position="284"/>
        <end position="303"/>
    </location>
</feature>
<dbReference type="PRINTS" id="PR00929">
    <property type="entry name" value="ATHOOK"/>
</dbReference>
<feature type="region of interest" description="Disordered" evidence="1">
    <location>
        <begin position="382"/>
        <end position="410"/>
    </location>
</feature>
<reference evidence="2 3" key="1">
    <citation type="submission" date="2021-07" db="EMBL/GenBank/DDBJ databases">
        <authorList>
            <person name="Imarazene B."/>
            <person name="Zahm M."/>
            <person name="Klopp C."/>
            <person name="Cabau C."/>
            <person name="Beille S."/>
            <person name="Jouanno E."/>
            <person name="Castinel A."/>
            <person name="Lluch J."/>
            <person name="Gil L."/>
            <person name="Kuchtly C."/>
            <person name="Lopez Roques C."/>
            <person name="Donnadieu C."/>
            <person name="Parrinello H."/>
            <person name="Journot L."/>
            <person name="Du K."/>
            <person name="Schartl M."/>
            <person name="Retaux S."/>
            <person name="Guiguen Y."/>
        </authorList>
    </citation>
    <scope>NUCLEOTIDE SEQUENCE [LARGE SCALE GENOMIC DNA]</scope>
    <source>
        <strain evidence="2">Pach_M1</strain>
        <tissue evidence="2">Testis</tissue>
    </source>
</reference>
<accession>A0A8T2MC40</accession>
<name>A0A8T2MC40_ASTMX</name>
<gene>
    <name evidence="2" type="ORF">AMEX_G4942</name>
</gene>
<dbReference type="AlphaFoldDB" id="A0A8T2MC40"/>
<feature type="compositionally biased region" description="Basic residues" evidence="1">
    <location>
        <begin position="96"/>
        <end position="106"/>
    </location>
</feature>
<dbReference type="KEGG" id="amex:103029761"/>
<evidence type="ECO:0000313" key="2">
    <source>
        <dbReference type="EMBL" id="KAG9279422.1"/>
    </source>
</evidence>
<dbReference type="InterPro" id="IPR017956">
    <property type="entry name" value="AT_hook_DNA-bd_motif"/>
</dbReference>
<evidence type="ECO:0000313" key="3">
    <source>
        <dbReference type="Proteomes" id="UP000752171"/>
    </source>
</evidence>
<dbReference type="SMART" id="SM00384">
    <property type="entry name" value="AT_hook"/>
    <property type="match status" value="10"/>
</dbReference>
<organism evidence="2 3">
    <name type="scientific">Astyanax mexicanus</name>
    <name type="common">Blind cave fish</name>
    <name type="synonym">Astyanax fasciatus mexicanus</name>
    <dbReference type="NCBI Taxonomy" id="7994"/>
    <lineage>
        <taxon>Eukaryota</taxon>
        <taxon>Metazoa</taxon>
        <taxon>Chordata</taxon>
        <taxon>Craniata</taxon>
        <taxon>Vertebrata</taxon>
        <taxon>Euteleostomi</taxon>
        <taxon>Actinopterygii</taxon>
        <taxon>Neopterygii</taxon>
        <taxon>Teleostei</taxon>
        <taxon>Ostariophysi</taxon>
        <taxon>Characiformes</taxon>
        <taxon>Characoidei</taxon>
        <taxon>Acestrorhamphidae</taxon>
        <taxon>Acestrorhamphinae</taxon>
        <taxon>Astyanax</taxon>
    </lineage>
</organism>